<dbReference type="InterPro" id="IPR006286">
    <property type="entry name" value="C56_PfpI-like"/>
</dbReference>
<dbReference type="InterPro" id="IPR029062">
    <property type="entry name" value="Class_I_gatase-like"/>
</dbReference>
<dbReference type="Pfam" id="PF01965">
    <property type="entry name" value="DJ-1_PfpI"/>
    <property type="match status" value="1"/>
</dbReference>
<evidence type="ECO:0000313" key="3">
    <source>
        <dbReference type="EMBL" id="KYF73537.1"/>
    </source>
</evidence>
<dbReference type="SUPFAM" id="SSF52317">
    <property type="entry name" value="Class I glutamine amidotransferase-like"/>
    <property type="match status" value="1"/>
</dbReference>
<sequence>MRERKKLAGKRIAALVADGFEQIELTVPMKALRAAGAEVDVISLRHGKIRGMNLHEPGARVRVDRIVGEADPADYDGLLLPGGFISPDLLRQSEEARQFVRAFDALRKPIATLCHGPWVLASAELVSGRQLASWPGIRDDVVHAGGVWRDEEVVRDGNWLSSRGPQDLPAFVREMLDLFTETAPLHAAAASSLAVQSAPARTSPPLAALSATAFLPAPSTGRRLLRGVATLAVGGLAVMALRRAIA</sequence>
<dbReference type="PANTHER" id="PTHR42733:SF12">
    <property type="entry name" value="PROTEINASE"/>
    <property type="match status" value="1"/>
</dbReference>
<protein>
    <submittedName>
        <fullName evidence="3">Permease</fullName>
    </submittedName>
</protein>
<accession>A0A150QZW6</accession>
<dbReference type="InterPro" id="IPR002818">
    <property type="entry name" value="DJ-1/PfpI"/>
</dbReference>
<feature type="domain" description="DJ-1/PfpI" evidence="2">
    <location>
        <begin position="10"/>
        <end position="177"/>
    </location>
</feature>
<gene>
    <name evidence="3" type="ORF">BE15_15850</name>
</gene>
<reference evidence="3 4" key="1">
    <citation type="submission" date="2014-02" db="EMBL/GenBank/DDBJ databases">
        <title>The small core and large imbalanced accessory genome model reveals a collaborative survival strategy of Sorangium cellulosum strains in nature.</title>
        <authorList>
            <person name="Han K."/>
            <person name="Peng R."/>
            <person name="Blom J."/>
            <person name="Li Y.-Z."/>
        </authorList>
    </citation>
    <scope>NUCLEOTIDE SEQUENCE [LARGE SCALE GENOMIC DNA]</scope>
    <source>
        <strain evidence="3 4">So0008-312</strain>
    </source>
</reference>
<dbReference type="Proteomes" id="UP000075260">
    <property type="component" value="Unassembled WGS sequence"/>
</dbReference>
<dbReference type="RefSeq" id="WP_061605717.1">
    <property type="nucleotide sequence ID" value="NZ_JEMA01000186.1"/>
</dbReference>
<dbReference type="PANTHER" id="PTHR42733">
    <property type="entry name" value="DJ-1 PROTEIN"/>
    <property type="match status" value="1"/>
</dbReference>
<dbReference type="EMBL" id="JEMA01000186">
    <property type="protein sequence ID" value="KYF73537.1"/>
    <property type="molecule type" value="Genomic_DNA"/>
</dbReference>
<proteinExistence type="inferred from homology"/>
<dbReference type="Gene3D" id="3.40.50.880">
    <property type="match status" value="1"/>
</dbReference>
<comment type="similarity">
    <text evidence="1">Belongs to the peptidase C56 family.</text>
</comment>
<evidence type="ECO:0000256" key="1">
    <source>
        <dbReference type="ARBA" id="ARBA00008542"/>
    </source>
</evidence>
<dbReference type="OrthoDB" id="9792284at2"/>
<evidence type="ECO:0000313" key="4">
    <source>
        <dbReference type="Proteomes" id="UP000075260"/>
    </source>
</evidence>
<dbReference type="PROSITE" id="PS51276">
    <property type="entry name" value="PEPTIDASE_C56_PFPI"/>
    <property type="match status" value="1"/>
</dbReference>
<name>A0A150QZW6_SORCE</name>
<comment type="caution">
    <text evidence="3">The sequence shown here is derived from an EMBL/GenBank/DDBJ whole genome shotgun (WGS) entry which is preliminary data.</text>
</comment>
<dbReference type="AlphaFoldDB" id="A0A150QZW6"/>
<evidence type="ECO:0000259" key="2">
    <source>
        <dbReference type="Pfam" id="PF01965"/>
    </source>
</evidence>
<dbReference type="NCBIfam" id="TIGR01382">
    <property type="entry name" value="PfpI"/>
    <property type="match status" value="1"/>
</dbReference>
<organism evidence="3 4">
    <name type="scientific">Sorangium cellulosum</name>
    <name type="common">Polyangium cellulosum</name>
    <dbReference type="NCBI Taxonomy" id="56"/>
    <lineage>
        <taxon>Bacteria</taxon>
        <taxon>Pseudomonadati</taxon>
        <taxon>Myxococcota</taxon>
        <taxon>Polyangia</taxon>
        <taxon>Polyangiales</taxon>
        <taxon>Polyangiaceae</taxon>
        <taxon>Sorangium</taxon>
    </lineage>
</organism>
<dbReference type="CDD" id="cd03134">
    <property type="entry name" value="GATase1_PfpI_like"/>
    <property type="match status" value="1"/>
</dbReference>